<keyword evidence="5 7" id="KW-0472">Membrane</keyword>
<feature type="transmembrane region" description="Helical" evidence="7">
    <location>
        <begin position="757"/>
        <end position="781"/>
    </location>
</feature>
<organism evidence="9 10">
    <name type="scientific">Rheinheimera tilapiae</name>
    <dbReference type="NCBI Taxonomy" id="875043"/>
    <lineage>
        <taxon>Bacteria</taxon>
        <taxon>Pseudomonadati</taxon>
        <taxon>Pseudomonadota</taxon>
        <taxon>Gammaproteobacteria</taxon>
        <taxon>Chromatiales</taxon>
        <taxon>Chromatiaceae</taxon>
        <taxon>Rheinheimera</taxon>
    </lineage>
</organism>
<keyword evidence="2" id="KW-1003">Cell membrane</keyword>
<evidence type="ECO:0000256" key="6">
    <source>
        <dbReference type="SAM" id="MobiDB-lite"/>
    </source>
</evidence>
<feature type="transmembrane region" description="Helical" evidence="7">
    <location>
        <begin position="20"/>
        <end position="39"/>
    </location>
</feature>
<evidence type="ECO:0000256" key="4">
    <source>
        <dbReference type="ARBA" id="ARBA00022989"/>
    </source>
</evidence>
<evidence type="ECO:0000256" key="3">
    <source>
        <dbReference type="ARBA" id="ARBA00022692"/>
    </source>
</evidence>
<dbReference type="InterPro" id="IPR003838">
    <property type="entry name" value="ABC3_permease_C"/>
</dbReference>
<protein>
    <submittedName>
        <fullName evidence="9">ABC transporter permease</fullName>
    </submittedName>
</protein>
<dbReference type="PANTHER" id="PTHR30287">
    <property type="entry name" value="MEMBRANE COMPONENT OF PREDICTED ABC SUPERFAMILY METABOLITE UPTAKE TRANSPORTER"/>
    <property type="match status" value="1"/>
</dbReference>
<evidence type="ECO:0000259" key="8">
    <source>
        <dbReference type="Pfam" id="PF02687"/>
    </source>
</evidence>
<dbReference type="Pfam" id="PF02687">
    <property type="entry name" value="FtsX"/>
    <property type="match status" value="2"/>
</dbReference>
<evidence type="ECO:0000256" key="5">
    <source>
        <dbReference type="ARBA" id="ARBA00023136"/>
    </source>
</evidence>
<sequence>MLVKIAWRLFWRELKNGELWVVAFALMLAVLTVVSLSGITDSVRSALMQRSSNFTAADKVLRSSSPFQNEIFTQAQALGLKTAEQIQFNTMVFAGDNMQLVNVKAVSAEYPLRGKLLLDTAEGQVSQLQRGMLYLEPRLAQILNVQTGAQLDVGAATLTVGGFIVEEPDAPLNLFGGQPRVLMHLADVAATQVVQPGSRISYRYMFAGDGPALKQLVDDSADLLTANDRWQQLDRQSAVGSALDRAERFLLLAGLLGIVLAAAAAAVAANRYSQRHQMAVAVIKALGMTSAQARQIYFSHLLLVTCFASVLGLLLGLAANFAVQGFLSQWIDGYQAMFSAKALWLGIATALICSLLFSLRPVWRLTAVPAIQVLRQQSAPWQMDYWQLASGSAAVLLLMWLFSGDLWLSGMLFLACAGFGLCLLGFAALLVRFAKPMAAGQSSALKLALANLRRRLWQNSFQLMTFSLALFLTLVLYFLRAELLEQWKQQVPENAPNQFLVNMTAVEKDQIASQLQTAGLSTGIFYPMVSGRVVAVNGEALEEPEQDAAEQASSKAEEPQQAGGKKPEQKARREGFGRELNLSWLEELPANNQLTEGRWFSGKAEVSVEQQQAERLQLKLGDTLSFAIGGQQFDATVTSFRKVDWNSLQPNFFMLLSPDLMAAFPATYLTAFHLPTSKQQVLTTLLKQYPTVSVISVDAILLQVSQIIDQVSLALTLILILVFTAAVLVLVAQVQATVEQREQELAILRTLGARGRFLQQAVLFEFAALGLLAGVFATLLAEILLSVVQLRMFQLPFTPHYSLWGIGPAAGLLLLTGLGTILLRGILKPTPASLIRRALHS</sequence>
<reference evidence="9 10" key="1">
    <citation type="submission" date="2024-09" db="EMBL/GenBank/DDBJ databases">
        <authorList>
            <person name="Sun Q."/>
            <person name="Mori K."/>
        </authorList>
    </citation>
    <scope>NUCLEOTIDE SEQUENCE [LARGE SCALE GENOMIC DNA]</scope>
    <source>
        <strain evidence="9 10">KCTC 23315</strain>
    </source>
</reference>
<keyword evidence="10" id="KW-1185">Reference proteome</keyword>
<evidence type="ECO:0000313" key="9">
    <source>
        <dbReference type="EMBL" id="MFC0048233.1"/>
    </source>
</evidence>
<feature type="region of interest" description="Disordered" evidence="6">
    <location>
        <begin position="542"/>
        <end position="573"/>
    </location>
</feature>
<feature type="transmembrane region" description="Helical" evidence="7">
    <location>
        <begin position="249"/>
        <end position="269"/>
    </location>
</feature>
<proteinExistence type="predicted"/>
<feature type="domain" description="ABC3 transporter permease C-terminal" evidence="8">
    <location>
        <begin position="717"/>
        <end position="830"/>
    </location>
</feature>
<gene>
    <name evidence="9" type="ORF">ACFFJP_08030</name>
</gene>
<evidence type="ECO:0000256" key="7">
    <source>
        <dbReference type="SAM" id="Phobius"/>
    </source>
</evidence>
<dbReference type="InterPro" id="IPR038766">
    <property type="entry name" value="Membrane_comp_ABC_pdt"/>
</dbReference>
<keyword evidence="4 7" id="KW-1133">Transmembrane helix</keyword>
<dbReference type="EMBL" id="JBHLXP010000001">
    <property type="protein sequence ID" value="MFC0048233.1"/>
    <property type="molecule type" value="Genomic_DNA"/>
</dbReference>
<dbReference type="PANTHER" id="PTHR30287:SF1">
    <property type="entry name" value="INNER MEMBRANE PROTEIN"/>
    <property type="match status" value="1"/>
</dbReference>
<comment type="caution">
    <text evidence="9">The sequence shown here is derived from an EMBL/GenBank/DDBJ whole genome shotgun (WGS) entry which is preliminary data.</text>
</comment>
<feature type="transmembrane region" description="Helical" evidence="7">
    <location>
        <begin position="343"/>
        <end position="363"/>
    </location>
</feature>
<evidence type="ECO:0000256" key="2">
    <source>
        <dbReference type="ARBA" id="ARBA00022475"/>
    </source>
</evidence>
<evidence type="ECO:0000313" key="10">
    <source>
        <dbReference type="Proteomes" id="UP001589813"/>
    </source>
</evidence>
<feature type="domain" description="ABC3 transporter permease C-terminal" evidence="8">
    <location>
        <begin position="253"/>
        <end position="367"/>
    </location>
</feature>
<feature type="transmembrane region" description="Helical" evidence="7">
    <location>
        <begin position="713"/>
        <end position="736"/>
    </location>
</feature>
<feature type="transmembrane region" description="Helical" evidence="7">
    <location>
        <begin position="384"/>
        <end position="402"/>
    </location>
</feature>
<feature type="transmembrane region" description="Helical" evidence="7">
    <location>
        <begin position="461"/>
        <end position="479"/>
    </location>
</feature>
<feature type="transmembrane region" description="Helical" evidence="7">
    <location>
        <begin position="301"/>
        <end position="323"/>
    </location>
</feature>
<accession>A0ABV6BFE5</accession>
<comment type="subcellular location">
    <subcellularLocation>
        <location evidence="1">Cell membrane</location>
        <topology evidence="1">Multi-pass membrane protein</topology>
    </subcellularLocation>
</comment>
<name>A0ABV6BFE5_9GAMM</name>
<feature type="transmembrane region" description="Helical" evidence="7">
    <location>
        <begin position="801"/>
        <end position="827"/>
    </location>
</feature>
<feature type="transmembrane region" description="Helical" evidence="7">
    <location>
        <begin position="408"/>
        <end position="431"/>
    </location>
</feature>
<dbReference type="Proteomes" id="UP001589813">
    <property type="component" value="Unassembled WGS sequence"/>
</dbReference>
<dbReference type="RefSeq" id="WP_377242221.1">
    <property type="nucleotide sequence ID" value="NZ_JBHLXP010000001.1"/>
</dbReference>
<evidence type="ECO:0000256" key="1">
    <source>
        <dbReference type="ARBA" id="ARBA00004651"/>
    </source>
</evidence>
<keyword evidence="3 7" id="KW-0812">Transmembrane</keyword>